<reference evidence="5 6" key="1">
    <citation type="submission" date="2017-06" db="EMBL/GenBank/DDBJ databases">
        <title>A platform for efficient transgenesis in Macrostomum lignano, a flatworm model organism for stem cell research.</title>
        <authorList>
            <person name="Berezikov E."/>
        </authorList>
    </citation>
    <scope>NUCLEOTIDE SEQUENCE [LARGE SCALE GENOMIC DNA]</scope>
    <source>
        <strain evidence="5">DV1</strain>
        <tissue evidence="5">Whole organism</tissue>
    </source>
</reference>
<feature type="compositionally biased region" description="Basic and acidic residues" evidence="4">
    <location>
        <begin position="21"/>
        <end position="34"/>
    </location>
</feature>
<dbReference type="STRING" id="282301.A0A267EJR5"/>
<dbReference type="InterPro" id="IPR007327">
    <property type="entry name" value="TPD52"/>
</dbReference>
<dbReference type="OrthoDB" id="10000687at2759"/>
<dbReference type="PANTHER" id="PTHR19307">
    <property type="entry name" value="TUMOR PROTEIN D52"/>
    <property type="match status" value="1"/>
</dbReference>
<comment type="similarity">
    <text evidence="1">Belongs to the TPD52 family.</text>
</comment>
<accession>A0A267EJR5</accession>
<evidence type="ECO:0008006" key="7">
    <source>
        <dbReference type="Google" id="ProtNLM"/>
    </source>
</evidence>
<feature type="compositionally biased region" description="Basic and acidic residues" evidence="4">
    <location>
        <begin position="175"/>
        <end position="192"/>
    </location>
</feature>
<dbReference type="Proteomes" id="UP000215902">
    <property type="component" value="Unassembled WGS sequence"/>
</dbReference>
<feature type="coiled-coil region" evidence="3">
    <location>
        <begin position="47"/>
        <end position="81"/>
    </location>
</feature>
<evidence type="ECO:0000256" key="3">
    <source>
        <dbReference type="SAM" id="Coils"/>
    </source>
</evidence>
<protein>
    <recommendedName>
        <fullName evidence="7">Tumor protein D52</fullName>
    </recommendedName>
</protein>
<evidence type="ECO:0000256" key="1">
    <source>
        <dbReference type="ARBA" id="ARBA00005702"/>
    </source>
</evidence>
<dbReference type="PANTHER" id="PTHR19307:SF14">
    <property type="entry name" value="TUMOR PROTEIN D52"/>
    <property type="match status" value="1"/>
</dbReference>
<dbReference type="AlphaFoldDB" id="A0A267EJR5"/>
<keyword evidence="2 3" id="KW-0175">Coiled coil</keyword>
<feature type="region of interest" description="Disordered" evidence="4">
    <location>
        <begin position="1"/>
        <end position="44"/>
    </location>
</feature>
<proteinExistence type="inferred from homology"/>
<evidence type="ECO:0000256" key="2">
    <source>
        <dbReference type="ARBA" id="ARBA00023054"/>
    </source>
</evidence>
<comment type="caution">
    <text evidence="5">The sequence shown here is derived from an EMBL/GenBank/DDBJ whole genome shotgun (WGS) entry which is preliminary data.</text>
</comment>
<sequence>MASSGHQDFSGAQGDYGESSNAEHTEASNSDEAKLQAMSEEEREIQRRDWMLELEKTEEEIQTLRQVLNSKLRRANDLKRRLGVTVLGELRTDFRTSWMQLKESGTYQRTASAAKGAKDRTSGLAHSVAAKLSQRWTAARSSNAAKSFGNAYSSVKERIAGGSGGASAASPDTSESERQQQLQRERSERLRQLAEAGGVDADVEPEDGAAEETAAPS</sequence>
<name>A0A267EJR5_9PLAT</name>
<evidence type="ECO:0000313" key="6">
    <source>
        <dbReference type="Proteomes" id="UP000215902"/>
    </source>
</evidence>
<organism evidence="5 6">
    <name type="scientific">Macrostomum lignano</name>
    <dbReference type="NCBI Taxonomy" id="282301"/>
    <lineage>
        <taxon>Eukaryota</taxon>
        <taxon>Metazoa</taxon>
        <taxon>Spiralia</taxon>
        <taxon>Lophotrochozoa</taxon>
        <taxon>Platyhelminthes</taxon>
        <taxon>Rhabditophora</taxon>
        <taxon>Macrostomorpha</taxon>
        <taxon>Macrostomida</taxon>
        <taxon>Macrostomidae</taxon>
        <taxon>Macrostomum</taxon>
    </lineage>
</organism>
<dbReference type="GO" id="GO:0005737">
    <property type="term" value="C:cytoplasm"/>
    <property type="evidence" value="ECO:0007669"/>
    <property type="project" value="TreeGrafter"/>
</dbReference>
<evidence type="ECO:0000256" key="4">
    <source>
        <dbReference type="SAM" id="MobiDB-lite"/>
    </source>
</evidence>
<feature type="region of interest" description="Disordered" evidence="4">
    <location>
        <begin position="160"/>
        <end position="217"/>
    </location>
</feature>
<feature type="compositionally biased region" description="Acidic residues" evidence="4">
    <location>
        <begin position="201"/>
        <end position="210"/>
    </location>
</feature>
<evidence type="ECO:0000313" key="5">
    <source>
        <dbReference type="EMBL" id="PAA61765.1"/>
    </source>
</evidence>
<dbReference type="EMBL" id="NIVC01001999">
    <property type="protein sequence ID" value="PAA61765.1"/>
    <property type="molecule type" value="Genomic_DNA"/>
</dbReference>
<dbReference type="Pfam" id="PF04201">
    <property type="entry name" value="TPD52"/>
    <property type="match status" value="1"/>
</dbReference>
<gene>
    <name evidence="5" type="ORF">BOX15_Mlig012148g1</name>
</gene>
<keyword evidence="6" id="KW-1185">Reference proteome</keyword>